<dbReference type="Proteomes" id="UP000572817">
    <property type="component" value="Unassembled WGS sequence"/>
</dbReference>
<comment type="caution">
    <text evidence="2">The sequence shown here is derived from an EMBL/GenBank/DDBJ whole genome shotgun (WGS) entry which is preliminary data.</text>
</comment>
<gene>
    <name evidence="2" type="ORF">GTA08_BOTSDO13505</name>
</gene>
<dbReference type="AlphaFoldDB" id="A0A8H4J075"/>
<organism evidence="2 3">
    <name type="scientific">Botryosphaeria dothidea</name>
    <dbReference type="NCBI Taxonomy" id="55169"/>
    <lineage>
        <taxon>Eukaryota</taxon>
        <taxon>Fungi</taxon>
        <taxon>Dikarya</taxon>
        <taxon>Ascomycota</taxon>
        <taxon>Pezizomycotina</taxon>
        <taxon>Dothideomycetes</taxon>
        <taxon>Dothideomycetes incertae sedis</taxon>
        <taxon>Botryosphaeriales</taxon>
        <taxon>Botryosphaeriaceae</taxon>
        <taxon>Botryosphaeria</taxon>
    </lineage>
</organism>
<evidence type="ECO:0000256" key="1">
    <source>
        <dbReference type="SAM" id="MobiDB-lite"/>
    </source>
</evidence>
<proteinExistence type="predicted"/>
<reference evidence="2" key="1">
    <citation type="submission" date="2020-04" db="EMBL/GenBank/DDBJ databases">
        <title>Genome Assembly and Annotation of Botryosphaeria dothidea sdau 11-99, a Latent Pathogen of Apple Fruit Ring Rot in China.</title>
        <authorList>
            <person name="Yu C."/>
            <person name="Diao Y."/>
            <person name="Lu Q."/>
            <person name="Zhao J."/>
            <person name="Cui S."/>
            <person name="Peng C."/>
            <person name="He B."/>
            <person name="Liu H."/>
        </authorList>
    </citation>
    <scope>NUCLEOTIDE SEQUENCE [LARGE SCALE GENOMIC DNA]</scope>
    <source>
        <strain evidence="2">Sdau11-99</strain>
    </source>
</reference>
<feature type="compositionally biased region" description="Basic and acidic residues" evidence="1">
    <location>
        <begin position="1"/>
        <end position="18"/>
    </location>
</feature>
<feature type="region of interest" description="Disordered" evidence="1">
    <location>
        <begin position="1"/>
        <end position="23"/>
    </location>
</feature>
<protein>
    <recommendedName>
        <fullName evidence="4">BZIP domain-containing protein</fullName>
    </recommendedName>
</protein>
<dbReference type="OrthoDB" id="4505928at2759"/>
<keyword evidence="3" id="KW-1185">Reference proteome</keyword>
<dbReference type="PANTHER" id="PTHR42070:SF1">
    <property type="entry name" value="FILAMENT ASSOCIATED PROTEIN, PUTATIVE (AFU_ORTHOLOGUE AFUA_8G06630)-RELATED"/>
    <property type="match status" value="1"/>
</dbReference>
<evidence type="ECO:0000313" key="2">
    <source>
        <dbReference type="EMBL" id="KAF4310865.1"/>
    </source>
</evidence>
<dbReference type="EMBL" id="WWBZ02000012">
    <property type="protein sequence ID" value="KAF4310865.1"/>
    <property type="molecule type" value="Genomic_DNA"/>
</dbReference>
<evidence type="ECO:0008006" key="4">
    <source>
        <dbReference type="Google" id="ProtNLM"/>
    </source>
</evidence>
<dbReference type="CDD" id="cd14688">
    <property type="entry name" value="bZIP_YAP"/>
    <property type="match status" value="1"/>
</dbReference>
<sequence>MTEPNTKDNLARIRDNQRRSRARRKEYLQELESKYRTCEQLGVQASAEIQQAAKRVLDENRRLRALLRQKGIPDAEIDSFAEPDPSSSSTPSETLDIMLNTRRPCNPRSSCGSISACGSTSPTQKAPVAIPPLNSNLDSSLPTPHQQLSPQSYVSAVSMSSTLSPTTTVASSITAETPLQQHHFSSATPAMSTSAYNPAYTSYYGVPMQNDWAWPGMNGMSMDHTPEAPNTSSCVHAADIIRGMRNDLGPELEQDLGCSTPDQDCKVDNNVVFELVDKYSMRGL</sequence>
<name>A0A8H4J075_9PEZI</name>
<accession>A0A8H4J075</accession>
<evidence type="ECO:0000313" key="3">
    <source>
        <dbReference type="Proteomes" id="UP000572817"/>
    </source>
</evidence>
<dbReference type="PANTHER" id="PTHR42070">
    <property type="entry name" value="FILAMENT ASSOCIATED PROTEIN, PUTATIVE (AFU_ORTHOLOGUE AFUA_8G06630)-RELATED"/>
    <property type="match status" value="1"/>
</dbReference>